<protein>
    <recommendedName>
        <fullName evidence="2">DDE-1 domain-containing protein</fullName>
    </recommendedName>
</protein>
<comment type="caution">
    <text evidence="3">The sequence shown here is derived from an EMBL/GenBank/DDBJ whole genome shotgun (WGS) entry which is preliminary data.</text>
</comment>
<evidence type="ECO:0000313" key="4">
    <source>
        <dbReference type="Proteomes" id="UP001162162"/>
    </source>
</evidence>
<dbReference type="Pfam" id="PF03184">
    <property type="entry name" value="DDE_1"/>
    <property type="match status" value="1"/>
</dbReference>
<keyword evidence="4" id="KW-1185">Reference proteome</keyword>
<dbReference type="AlphaFoldDB" id="A0AAV8YZR4"/>
<name>A0AAV8YZR4_9CUCU</name>
<accession>A0AAV8YZR4</accession>
<feature type="region of interest" description="Disordered" evidence="1">
    <location>
        <begin position="322"/>
        <end position="350"/>
    </location>
</feature>
<reference evidence="3" key="1">
    <citation type="journal article" date="2023" name="Insect Mol. Biol.">
        <title>Genome sequencing provides insights into the evolution of gene families encoding plant cell wall-degrading enzymes in longhorned beetles.</title>
        <authorList>
            <person name="Shin N.R."/>
            <person name="Okamura Y."/>
            <person name="Kirsch R."/>
            <person name="Pauchet Y."/>
        </authorList>
    </citation>
    <scope>NUCLEOTIDE SEQUENCE</scope>
    <source>
        <tissue evidence="3">Midgut</tissue>
    </source>
</reference>
<dbReference type="PANTHER" id="PTHR19303:SF16">
    <property type="entry name" value="JERKY PROTEIN HOMOLOG-LIKE"/>
    <property type="match status" value="1"/>
</dbReference>
<proteinExistence type="predicted"/>
<dbReference type="GO" id="GO:0005634">
    <property type="term" value="C:nucleus"/>
    <property type="evidence" value="ECO:0007669"/>
    <property type="project" value="TreeGrafter"/>
</dbReference>
<gene>
    <name evidence="3" type="ORF">NQ318_007762</name>
</gene>
<organism evidence="3 4">
    <name type="scientific">Aromia moschata</name>
    <dbReference type="NCBI Taxonomy" id="1265417"/>
    <lineage>
        <taxon>Eukaryota</taxon>
        <taxon>Metazoa</taxon>
        <taxon>Ecdysozoa</taxon>
        <taxon>Arthropoda</taxon>
        <taxon>Hexapoda</taxon>
        <taxon>Insecta</taxon>
        <taxon>Pterygota</taxon>
        <taxon>Neoptera</taxon>
        <taxon>Endopterygota</taxon>
        <taxon>Coleoptera</taxon>
        <taxon>Polyphaga</taxon>
        <taxon>Cucujiformia</taxon>
        <taxon>Chrysomeloidea</taxon>
        <taxon>Cerambycidae</taxon>
        <taxon>Cerambycinae</taxon>
        <taxon>Callichromatini</taxon>
        <taxon>Aromia</taxon>
    </lineage>
</organism>
<dbReference type="PANTHER" id="PTHR19303">
    <property type="entry name" value="TRANSPOSON"/>
    <property type="match status" value="1"/>
</dbReference>
<evidence type="ECO:0000256" key="1">
    <source>
        <dbReference type="SAM" id="MobiDB-lite"/>
    </source>
</evidence>
<feature type="domain" description="DDE-1" evidence="2">
    <location>
        <begin position="116"/>
        <end position="195"/>
    </location>
</feature>
<dbReference type="EMBL" id="JAPWTK010000024">
    <property type="protein sequence ID" value="KAJ8957200.1"/>
    <property type="molecule type" value="Genomic_DNA"/>
</dbReference>
<dbReference type="Proteomes" id="UP001162162">
    <property type="component" value="Unassembled WGS sequence"/>
</dbReference>
<dbReference type="GO" id="GO:0003677">
    <property type="term" value="F:DNA binding"/>
    <property type="evidence" value="ECO:0007669"/>
    <property type="project" value="TreeGrafter"/>
</dbReference>
<dbReference type="InterPro" id="IPR004875">
    <property type="entry name" value="DDE_SF_endonuclease_dom"/>
</dbReference>
<dbReference type="InterPro" id="IPR050863">
    <property type="entry name" value="CenT-Element_Derived"/>
</dbReference>
<sequence>MQQTRRLERHTTISDALVAALEFKTAKEASSNGWLAIFKKRHEIRCLNIKGEKLSTNEDDADAFRGRLKAFLENHGYKLDNIYNGDETSLFWKHFPTKNFVCRNETEAPGRKASKDCVTIQVCSNASGTHKIPLTIIGKSEHPRCLKSVSTAFVYRAQKKVGWIATFSLIGTRMCSYPAFILILDNAPAHPSSTELNEIDLTYSADGSGPKEFEEKGSVDEFIKKWNLRDCFHLLQNAWDSVTIDTLKNLWKNLLQLHLAGPVQTQTVAGLLEVIRRIPGCGEMSLKEVENWIDKDQYEPPYKVFNDSQLIEIAKGGIEEGDSEEELLNSNNNKDSDEESPNFPPPSLDEVLPSILQIRRWSRGNKIVTVEENHSLDSLMENMVQLKINIL</sequence>
<evidence type="ECO:0000313" key="3">
    <source>
        <dbReference type="EMBL" id="KAJ8957200.1"/>
    </source>
</evidence>
<evidence type="ECO:0000259" key="2">
    <source>
        <dbReference type="Pfam" id="PF03184"/>
    </source>
</evidence>